<dbReference type="Pfam" id="PF01498">
    <property type="entry name" value="HTH_Tnp_Tc3_2"/>
    <property type="match status" value="1"/>
</dbReference>
<comment type="caution">
    <text evidence="2">The sequence shown here is derived from an EMBL/GenBank/DDBJ whole genome shotgun (WGS) entry which is preliminary data.</text>
</comment>
<sequence>MRIWKQWTGEHRITRKPGNGRRKVTSTRDDRHLLLIVVNDRSASYRQLAARWSTATGVLMSASLIRRRLLHRGLRSRVSLYRIPLTENHRRLRLQWTHEHGAWQVDWQQVVFSDESRFSLWGHDGRIHVIRSAAERCLPECVIERHIMA</sequence>
<keyword evidence="3" id="KW-1185">Reference proteome</keyword>
<evidence type="ECO:0000313" key="3">
    <source>
        <dbReference type="Proteomes" id="UP000887159"/>
    </source>
</evidence>
<reference evidence="2" key="1">
    <citation type="submission" date="2020-08" db="EMBL/GenBank/DDBJ databases">
        <title>Multicomponent nature underlies the extraordinary mechanical properties of spider dragline silk.</title>
        <authorList>
            <person name="Kono N."/>
            <person name="Nakamura H."/>
            <person name="Mori M."/>
            <person name="Yoshida Y."/>
            <person name="Ohtoshi R."/>
            <person name="Malay A.D."/>
            <person name="Moran D.A.P."/>
            <person name="Tomita M."/>
            <person name="Numata K."/>
            <person name="Arakawa K."/>
        </authorList>
    </citation>
    <scope>NUCLEOTIDE SEQUENCE</scope>
</reference>
<dbReference type="InterPro" id="IPR036397">
    <property type="entry name" value="RNaseH_sf"/>
</dbReference>
<organism evidence="2 3">
    <name type="scientific">Trichonephila clavipes</name>
    <name type="common">Golden silk orbweaver</name>
    <name type="synonym">Nephila clavipes</name>
    <dbReference type="NCBI Taxonomy" id="2585209"/>
    <lineage>
        <taxon>Eukaryota</taxon>
        <taxon>Metazoa</taxon>
        <taxon>Ecdysozoa</taxon>
        <taxon>Arthropoda</taxon>
        <taxon>Chelicerata</taxon>
        <taxon>Arachnida</taxon>
        <taxon>Araneae</taxon>
        <taxon>Araneomorphae</taxon>
        <taxon>Entelegynae</taxon>
        <taxon>Araneoidea</taxon>
        <taxon>Nephilidae</taxon>
        <taxon>Trichonephila</taxon>
    </lineage>
</organism>
<dbReference type="InterPro" id="IPR002492">
    <property type="entry name" value="Transposase_Tc1-like"/>
</dbReference>
<dbReference type="GO" id="GO:0006313">
    <property type="term" value="P:DNA transposition"/>
    <property type="evidence" value="ECO:0007669"/>
    <property type="project" value="InterPro"/>
</dbReference>
<dbReference type="Proteomes" id="UP000887159">
    <property type="component" value="Unassembled WGS sequence"/>
</dbReference>
<dbReference type="EMBL" id="BMAU01021438">
    <property type="protein sequence ID" value="GFY36853.1"/>
    <property type="molecule type" value="Genomic_DNA"/>
</dbReference>
<evidence type="ECO:0000259" key="1">
    <source>
        <dbReference type="Pfam" id="PF01498"/>
    </source>
</evidence>
<dbReference type="GO" id="GO:0015074">
    <property type="term" value="P:DNA integration"/>
    <property type="evidence" value="ECO:0007669"/>
    <property type="project" value="InterPro"/>
</dbReference>
<proteinExistence type="predicted"/>
<accession>A0A8X6WKJ7</accession>
<dbReference type="AlphaFoldDB" id="A0A8X6WKJ7"/>
<gene>
    <name evidence="2" type="primary">X975_02131</name>
    <name evidence="2" type="ORF">TNCV_2568151</name>
</gene>
<name>A0A8X6WKJ7_TRICX</name>
<evidence type="ECO:0000313" key="2">
    <source>
        <dbReference type="EMBL" id="GFY36853.1"/>
    </source>
</evidence>
<protein>
    <submittedName>
        <fullName evidence="2">Transposable element Tc1 transposase</fullName>
    </submittedName>
</protein>
<feature type="domain" description="Transposase Tc1-like" evidence="1">
    <location>
        <begin position="30"/>
        <end position="100"/>
    </location>
</feature>
<dbReference type="GO" id="GO:0003677">
    <property type="term" value="F:DNA binding"/>
    <property type="evidence" value="ECO:0007669"/>
    <property type="project" value="InterPro"/>
</dbReference>
<dbReference type="Gene3D" id="3.30.420.10">
    <property type="entry name" value="Ribonuclease H-like superfamily/Ribonuclease H"/>
    <property type="match status" value="1"/>
</dbReference>